<gene>
    <name evidence="1" type="ORF">THAOC_01928</name>
</gene>
<proteinExistence type="predicted"/>
<dbReference type="InterPro" id="IPR043136">
    <property type="entry name" value="B30.2/SPRY_sf"/>
</dbReference>
<organism evidence="1 2">
    <name type="scientific">Thalassiosira oceanica</name>
    <name type="common">Marine diatom</name>
    <dbReference type="NCBI Taxonomy" id="159749"/>
    <lineage>
        <taxon>Eukaryota</taxon>
        <taxon>Sar</taxon>
        <taxon>Stramenopiles</taxon>
        <taxon>Ochrophyta</taxon>
        <taxon>Bacillariophyta</taxon>
        <taxon>Coscinodiscophyceae</taxon>
        <taxon>Thalassiosirophycidae</taxon>
        <taxon>Thalassiosirales</taxon>
        <taxon>Thalassiosiraceae</taxon>
        <taxon>Thalassiosira</taxon>
    </lineage>
</organism>
<evidence type="ECO:0000313" key="1">
    <source>
        <dbReference type="EMBL" id="EJK76315.1"/>
    </source>
</evidence>
<reference evidence="1 2" key="1">
    <citation type="journal article" date="2012" name="Genome Biol.">
        <title>Genome and low-iron response of an oceanic diatom adapted to chronic iron limitation.</title>
        <authorList>
            <person name="Lommer M."/>
            <person name="Specht M."/>
            <person name="Roy A.S."/>
            <person name="Kraemer L."/>
            <person name="Andreson R."/>
            <person name="Gutowska M.A."/>
            <person name="Wolf J."/>
            <person name="Bergner S.V."/>
            <person name="Schilhabel M.B."/>
            <person name="Klostermeier U.C."/>
            <person name="Beiko R.G."/>
            <person name="Rosenstiel P."/>
            <person name="Hippler M."/>
            <person name="Laroche J."/>
        </authorList>
    </citation>
    <scope>NUCLEOTIDE SEQUENCE [LARGE SCALE GENOMIC DNA]</scope>
    <source>
        <strain evidence="1 2">CCMP1005</strain>
    </source>
</reference>
<name>K0TG21_THAOC</name>
<dbReference type="AlphaFoldDB" id="K0TG21"/>
<sequence>MMTLPRDNKRARLLPPSAALDVLGNDLLVRCASYLDPDGLVHLGRTSARFGIPQAVQQRSLANEAARQRFWESTTKEERSRLPKYKEESDVGLLRALEQLRQPLRFDELAGYGFRPQENPASVIKFKEAYEGWSTAVSGHVMRAGRHFVEFTINDQQSSYIHLGVVRPVSFTDGIDLQADWEGEVHPVCVSSDWKPAIAEKLRSQKTARWGEDSNVHCCAYHCHDGQCYLTDWNTEDDYSDDCFDWQGSEVLEGSGTIGLLLDLDEGTLSVFKDGRCLGAMKEGLDGEYCWFVAAGLFCKISISRGRAPN</sequence>
<evidence type="ECO:0008006" key="3">
    <source>
        <dbReference type="Google" id="ProtNLM"/>
    </source>
</evidence>
<dbReference type="Proteomes" id="UP000266841">
    <property type="component" value="Unassembled WGS sequence"/>
</dbReference>
<keyword evidence="2" id="KW-1185">Reference proteome</keyword>
<dbReference type="Gene3D" id="2.60.120.920">
    <property type="match status" value="1"/>
</dbReference>
<dbReference type="InterPro" id="IPR013320">
    <property type="entry name" value="ConA-like_dom_sf"/>
</dbReference>
<dbReference type="SUPFAM" id="SSF49899">
    <property type="entry name" value="Concanavalin A-like lectins/glucanases"/>
    <property type="match status" value="1"/>
</dbReference>
<accession>K0TG21</accession>
<protein>
    <recommendedName>
        <fullName evidence="3">B30.2/SPRY domain-containing protein</fullName>
    </recommendedName>
</protein>
<dbReference type="EMBL" id="AGNL01002321">
    <property type="protein sequence ID" value="EJK76315.1"/>
    <property type="molecule type" value="Genomic_DNA"/>
</dbReference>
<comment type="caution">
    <text evidence="1">The sequence shown here is derived from an EMBL/GenBank/DDBJ whole genome shotgun (WGS) entry which is preliminary data.</text>
</comment>
<evidence type="ECO:0000313" key="2">
    <source>
        <dbReference type="Proteomes" id="UP000266841"/>
    </source>
</evidence>